<dbReference type="WBParaSite" id="Minc3s00628g15310">
    <property type="protein sequence ID" value="Minc3s00628g15310"/>
    <property type="gene ID" value="Minc3s00628g15310"/>
</dbReference>
<name>A0A914LRP0_MELIC</name>
<evidence type="ECO:0000313" key="1">
    <source>
        <dbReference type="Proteomes" id="UP000887563"/>
    </source>
</evidence>
<dbReference type="AlphaFoldDB" id="A0A914LRP0"/>
<keyword evidence="1" id="KW-1185">Reference proteome</keyword>
<reference evidence="2" key="1">
    <citation type="submission" date="2022-11" db="UniProtKB">
        <authorList>
            <consortium name="WormBaseParasite"/>
        </authorList>
    </citation>
    <scope>IDENTIFICATION</scope>
</reference>
<organism evidence="1 2">
    <name type="scientific">Meloidogyne incognita</name>
    <name type="common">Southern root-knot nematode worm</name>
    <name type="synonym">Oxyuris incognita</name>
    <dbReference type="NCBI Taxonomy" id="6306"/>
    <lineage>
        <taxon>Eukaryota</taxon>
        <taxon>Metazoa</taxon>
        <taxon>Ecdysozoa</taxon>
        <taxon>Nematoda</taxon>
        <taxon>Chromadorea</taxon>
        <taxon>Rhabditida</taxon>
        <taxon>Tylenchina</taxon>
        <taxon>Tylenchomorpha</taxon>
        <taxon>Tylenchoidea</taxon>
        <taxon>Meloidogynidae</taxon>
        <taxon>Meloidogyninae</taxon>
        <taxon>Meloidogyne</taxon>
        <taxon>Meloidogyne incognita group</taxon>
    </lineage>
</organism>
<sequence>MSRFTYYICGPKEGRLGLVVGVHTAVIYVRSPRIRRAIIPKNPPFGMMVTRLAWIAHKLVSSKSPTRYASEASCKARTALD</sequence>
<dbReference type="Proteomes" id="UP000887563">
    <property type="component" value="Unplaced"/>
</dbReference>
<accession>A0A914LRP0</accession>
<evidence type="ECO:0000313" key="2">
    <source>
        <dbReference type="WBParaSite" id="Minc3s00628g15310"/>
    </source>
</evidence>
<proteinExistence type="predicted"/>
<protein>
    <submittedName>
        <fullName evidence="2">Uncharacterized protein</fullName>
    </submittedName>
</protein>